<gene>
    <name evidence="3" type="ORF">LCY76_08475</name>
</gene>
<dbReference type="GO" id="GO:0051537">
    <property type="term" value="F:2 iron, 2 sulfur cluster binding"/>
    <property type="evidence" value="ECO:0007669"/>
    <property type="project" value="InterPro"/>
</dbReference>
<dbReference type="Pfam" id="PF06276">
    <property type="entry name" value="FhuF"/>
    <property type="match status" value="1"/>
</dbReference>
<protein>
    <submittedName>
        <fullName evidence="3">(2Fe-2S)-binding protein</fullName>
    </submittedName>
</protein>
<sequence length="256" mass="29957">MAPVQLNMRNVIGWSESERIYIENHCRFQFSFSKEKAAFAAEYLLEGENMLAFIKEAGKKIGSQEERVTASLFFKRYVFCCLTSSLYALSIRNKQFDMRIQNVIIIDEQEKHSWLPSFSLQNIEGLSMAGDREKWRSSVIEMLFAQNISIMLDHLARYTKASRAMLWENALIYIAWLYNAWQSENHRAPLKKQLDEDYRFIVQQADGFHFGASSNPFLKSSRKYEKQEMKKRQTCCLYYRTDGGTCCKTCPMNEAD</sequence>
<evidence type="ECO:0000313" key="4">
    <source>
        <dbReference type="Proteomes" id="UP001139011"/>
    </source>
</evidence>
<organism evidence="3 4">
    <name type="scientific">Fictibacillus marinisediminis</name>
    <dbReference type="NCBI Taxonomy" id="2878389"/>
    <lineage>
        <taxon>Bacteria</taxon>
        <taxon>Bacillati</taxon>
        <taxon>Bacillota</taxon>
        <taxon>Bacilli</taxon>
        <taxon>Bacillales</taxon>
        <taxon>Fictibacillaceae</taxon>
        <taxon>Fictibacillus</taxon>
    </lineage>
</organism>
<dbReference type="InterPro" id="IPR022770">
    <property type="entry name" value="IucA/IucC-like_C"/>
</dbReference>
<dbReference type="RefSeq" id="WP_248252266.1">
    <property type="nucleotide sequence ID" value="NZ_JAIWJX010000002.1"/>
</dbReference>
<dbReference type="EMBL" id="JAIWJX010000002">
    <property type="protein sequence ID" value="MCK6256627.1"/>
    <property type="molecule type" value="Genomic_DNA"/>
</dbReference>
<evidence type="ECO:0000259" key="1">
    <source>
        <dbReference type="Pfam" id="PF06276"/>
    </source>
</evidence>
<evidence type="ECO:0000313" key="3">
    <source>
        <dbReference type="EMBL" id="MCK6256627.1"/>
    </source>
</evidence>
<accession>A0A9X1X9D2</accession>
<reference evidence="3" key="1">
    <citation type="submission" date="2021-09" db="EMBL/GenBank/DDBJ databases">
        <title>Genome analysis of Fictibacillus sp. KIGAM418 isolated from marine sediment.</title>
        <authorList>
            <person name="Seo M.-J."/>
            <person name="Cho E.-S."/>
            <person name="Hwang C.Y."/>
        </authorList>
    </citation>
    <scope>NUCLEOTIDE SEQUENCE</scope>
    <source>
        <strain evidence="3">KIGAM418</strain>
    </source>
</reference>
<keyword evidence="4" id="KW-1185">Reference proteome</keyword>
<dbReference type="AlphaFoldDB" id="A0A9X1X9D2"/>
<feature type="domain" description="Aerobactin siderophore biosynthesis IucA/IucC-like C-terminal" evidence="1">
    <location>
        <begin position="71"/>
        <end position="187"/>
    </location>
</feature>
<comment type="caution">
    <text evidence="3">The sequence shown here is derived from an EMBL/GenBank/DDBJ whole genome shotgun (WGS) entry which is preliminary data.</text>
</comment>
<name>A0A9X1X9D2_9BACL</name>
<dbReference type="Proteomes" id="UP001139011">
    <property type="component" value="Unassembled WGS sequence"/>
</dbReference>
<dbReference type="InterPro" id="IPR024726">
    <property type="entry name" value="FhuF_C"/>
</dbReference>
<feature type="domain" description="Ferric siderophore reductase C-terminal" evidence="2">
    <location>
        <begin position="232"/>
        <end position="251"/>
    </location>
</feature>
<proteinExistence type="predicted"/>
<dbReference type="Pfam" id="PF11575">
    <property type="entry name" value="FhuF_C"/>
    <property type="match status" value="1"/>
</dbReference>
<dbReference type="GO" id="GO:0003824">
    <property type="term" value="F:catalytic activity"/>
    <property type="evidence" value="ECO:0007669"/>
    <property type="project" value="UniProtKB-ARBA"/>
</dbReference>
<evidence type="ECO:0000259" key="2">
    <source>
        <dbReference type="Pfam" id="PF11575"/>
    </source>
</evidence>